<evidence type="ECO:0000256" key="1">
    <source>
        <dbReference type="ARBA" id="ARBA00023235"/>
    </source>
</evidence>
<dbReference type="InterPro" id="IPR036237">
    <property type="entry name" value="Xyl_isomerase-like_sf"/>
</dbReference>
<keyword evidence="1 3" id="KW-0413">Isomerase</keyword>
<protein>
    <submittedName>
        <fullName evidence="3">Xylose isomerase domain protein TIM barrel</fullName>
    </submittedName>
</protein>
<evidence type="ECO:0000313" key="3">
    <source>
        <dbReference type="EMBL" id="EMB16668.1"/>
    </source>
</evidence>
<accession>M2B4J0</accession>
<dbReference type="InterPro" id="IPR013022">
    <property type="entry name" value="Xyl_isomerase-like_TIM-brl"/>
</dbReference>
<dbReference type="PATRIC" id="fig|1263867.3.peg.2777"/>
<dbReference type="PANTHER" id="PTHR43489">
    <property type="entry name" value="ISOMERASE"/>
    <property type="match status" value="1"/>
</dbReference>
<dbReference type="SUPFAM" id="SSF51658">
    <property type="entry name" value="Xylose isomerase-like"/>
    <property type="match status" value="1"/>
</dbReference>
<dbReference type="Proteomes" id="UP000011529">
    <property type="component" value="Unassembled WGS sequence"/>
</dbReference>
<sequence>MPHRIHHHKSPPQENNMTFKSAITVSLVEEARGGPFVYWEGLKDACQKSASLGFDAIEIFAPGPDAVDEAELKGLLQEHGLVVAAVGTGAGMVKHGLSLTHADADHRAKARDFVKQMIDFGGKYNAPAIIGSMQGKWGGDISRDQALGFLREALDELGPYAAQYNVPLFYEPLNRYETNLLRTVDEGVEFCKTLSTDNIKLLADLFHMNIEEADLAAAIRAGKGYVGHIHFVDSNRQAAGMGHMNHEPIIQALKDIDYDGYLCAEAFALPDSDTAAKNTIEAYKRLTA</sequence>
<reference evidence="3" key="1">
    <citation type="submission" date="2012-11" db="EMBL/GenBank/DDBJ databases">
        <title>Permanent draft genomes of Rhodopirellula europaea strain SH398 and 6C.</title>
        <authorList>
            <person name="Richter M."/>
            <person name="Richter-Heitmann T."/>
            <person name="Frank C."/>
            <person name="Harder J."/>
            <person name="Glockner F.O."/>
        </authorList>
    </citation>
    <scope>NUCLEOTIDE SEQUENCE</scope>
    <source>
        <strain evidence="3">6C</strain>
    </source>
</reference>
<feature type="domain" description="Xylose isomerase-like TIM barrel" evidence="2">
    <location>
        <begin position="47"/>
        <end position="284"/>
    </location>
</feature>
<dbReference type="Pfam" id="PF01261">
    <property type="entry name" value="AP_endonuc_2"/>
    <property type="match status" value="1"/>
</dbReference>
<dbReference type="PANTHER" id="PTHR43489:SF7">
    <property type="entry name" value="3-DEHYDRO-D-GULOSIDE 4-EPIMERASE-RELATED"/>
    <property type="match status" value="1"/>
</dbReference>
<dbReference type="GO" id="GO:0016853">
    <property type="term" value="F:isomerase activity"/>
    <property type="evidence" value="ECO:0007669"/>
    <property type="project" value="UniProtKB-KW"/>
</dbReference>
<organism evidence="3 4">
    <name type="scientific">Rhodopirellula europaea 6C</name>
    <dbReference type="NCBI Taxonomy" id="1263867"/>
    <lineage>
        <taxon>Bacteria</taxon>
        <taxon>Pseudomonadati</taxon>
        <taxon>Planctomycetota</taxon>
        <taxon>Planctomycetia</taxon>
        <taxon>Pirellulales</taxon>
        <taxon>Pirellulaceae</taxon>
        <taxon>Rhodopirellula</taxon>
    </lineage>
</organism>
<dbReference type="AlphaFoldDB" id="M2B4J0"/>
<reference evidence="3" key="2">
    <citation type="journal article" date="2013" name="Mar. Genomics">
        <title>Expression of sulfatases in Rhodopirellula baltica and the diversity of sulfatases in the genus Rhodopirellula.</title>
        <authorList>
            <person name="Wegner C.E."/>
            <person name="Richter-Heitmann T."/>
            <person name="Klindworth A."/>
            <person name="Klockow C."/>
            <person name="Richter M."/>
            <person name="Achstetter T."/>
            <person name="Glockner F.O."/>
            <person name="Harder J."/>
        </authorList>
    </citation>
    <scope>NUCLEOTIDE SEQUENCE [LARGE SCALE GENOMIC DNA]</scope>
    <source>
        <strain evidence="3">6C</strain>
    </source>
</reference>
<comment type="caution">
    <text evidence="3">The sequence shown here is derived from an EMBL/GenBank/DDBJ whole genome shotgun (WGS) entry which is preliminary data.</text>
</comment>
<gene>
    <name evidence="3" type="ORF">RE6C_02599</name>
</gene>
<dbReference type="InterPro" id="IPR050417">
    <property type="entry name" value="Sugar_Epim/Isomerase"/>
</dbReference>
<evidence type="ECO:0000313" key="4">
    <source>
        <dbReference type="Proteomes" id="UP000011529"/>
    </source>
</evidence>
<dbReference type="Gene3D" id="3.20.20.150">
    <property type="entry name" value="Divalent-metal-dependent TIM barrel enzymes"/>
    <property type="match status" value="1"/>
</dbReference>
<name>M2B4J0_9BACT</name>
<evidence type="ECO:0000259" key="2">
    <source>
        <dbReference type="Pfam" id="PF01261"/>
    </source>
</evidence>
<proteinExistence type="predicted"/>
<dbReference type="EMBL" id="ANMO01000118">
    <property type="protein sequence ID" value="EMB16668.1"/>
    <property type="molecule type" value="Genomic_DNA"/>
</dbReference>
<keyword evidence="4" id="KW-1185">Reference proteome</keyword>